<proteinExistence type="predicted"/>
<name>A0ABP3SE18_9ACTN</name>
<reference evidence="3" key="1">
    <citation type="journal article" date="2019" name="Int. J. Syst. Evol. Microbiol.">
        <title>The Global Catalogue of Microorganisms (GCM) 10K type strain sequencing project: providing services to taxonomists for standard genome sequencing and annotation.</title>
        <authorList>
            <consortium name="The Broad Institute Genomics Platform"/>
            <consortium name="The Broad Institute Genome Sequencing Center for Infectious Disease"/>
            <person name="Wu L."/>
            <person name="Ma J."/>
        </authorList>
    </citation>
    <scope>NUCLEOTIDE SEQUENCE [LARGE SCALE GENOMIC DNA]</scope>
    <source>
        <strain evidence="3">JCM 10367</strain>
    </source>
</reference>
<dbReference type="Pfam" id="PF18029">
    <property type="entry name" value="Glyoxalase_6"/>
    <property type="match status" value="1"/>
</dbReference>
<evidence type="ECO:0000313" key="3">
    <source>
        <dbReference type="Proteomes" id="UP001500724"/>
    </source>
</evidence>
<comment type="caution">
    <text evidence="2">The sequence shown here is derived from an EMBL/GenBank/DDBJ whole genome shotgun (WGS) entry which is preliminary data.</text>
</comment>
<dbReference type="PANTHER" id="PTHR33993">
    <property type="entry name" value="GLYOXALASE-RELATED"/>
    <property type="match status" value="1"/>
</dbReference>
<dbReference type="InterPro" id="IPR041581">
    <property type="entry name" value="Glyoxalase_6"/>
</dbReference>
<dbReference type="EMBL" id="BAAAGU010000006">
    <property type="protein sequence ID" value="GAA0634538.1"/>
    <property type="molecule type" value="Genomic_DNA"/>
</dbReference>
<dbReference type="RefSeq" id="WP_343997913.1">
    <property type="nucleotide sequence ID" value="NZ_BAAAGU010000006.1"/>
</dbReference>
<dbReference type="PANTHER" id="PTHR33993:SF10">
    <property type="entry name" value="CONSERVED PROTEIN"/>
    <property type="match status" value="1"/>
</dbReference>
<dbReference type="Proteomes" id="UP001500724">
    <property type="component" value="Unassembled WGS sequence"/>
</dbReference>
<dbReference type="SUPFAM" id="SSF54593">
    <property type="entry name" value="Glyoxalase/Bleomycin resistance protein/Dihydroxybiphenyl dioxygenase"/>
    <property type="match status" value="2"/>
</dbReference>
<dbReference type="InterPro" id="IPR029068">
    <property type="entry name" value="Glyas_Bleomycin-R_OHBP_Dase"/>
</dbReference>
<organism evidence="2 3">
    <name type="scientific">Streptomyces thermocarboxydovorans</name>
    <dbReference type="NCBI Taxonomy" id="59298"/>
    <lineage>
        <taxon>Bacteria</taxon>
        <taxon>Bacillati</taxon>
        <taxon>Actinomycetota</taxon>
        <taxon>Actinomycetes</taxon>
        <taxon>Kitasatosporales</taxon>
        <taxon>Streptomycetaceae</taxon>
        <taxon>Streptomyces</taxon>
    </lineage>
</organism>
<keyword evidence="3" id="KW-1185">Reference proteome</keyword>
<feature type="domain" description="VOC" evidence="1">
    <location>
        <begin position="22"/>
        <end position="136"/>
    </location>
</feature>
<dbReference type="InterPro" id="IPR052164">
    <property type="entry name" value="Anthracycline_SecMetBiosynth"/>
</dbReference>
<evidence type="ECO:0000259" key="1">
    <source>
        <dbReference type="PROSITE" id="PS51819"/>
    </source>
</evidence>
<accession>A0ABP3SE18</accession>
<sequence length="267" mass="28558">MTDARGSARQEGERPARYAPGTPCWVSLMVHGLQATQEFYRALFGWEFRPGPQQLGPYVRALLDGREVAGMGVLPPDLHLPVAWTPYFASADADRTAEAVRCCGGTIGVGPLDTSDAGRLAIGSDPSGAVFGIWQAAAHTGTAVTEVPGTPAWNELITFESARTAKFYEMVFGYDEEPVVSVDLDYVTLRLDGRPVAGVYGAGSAVPRDRGPHWTTYFTVADLDDAVELVVHLGGQVLKPPREGDHGRTAAVADPEGARFSLLQQSS</sequence>
<dbReference type="CDD" id="cd07247">
    <property type="entry name" value="SgaA_N_like"/>
    <property type="match status" value="2"/>
</dbReference>
<gene>
    <name evidence="2" type="ORF">GCM10009535_08030</name>
</gene>
<protein>
    <submittedName>
        <fullName evidence="2">VOC family protein</fullName>
    </submittedName>
</protein>
<evidence type="ECO:0000313" key="2">
    <source>
        <dbReference type="EMBL" id="GAA0634538.1"/>
    </source>
</evidence>
<dbReference type="Gene3D" id="3.10.180.10">
    <property type="entry name" value="2,3-Dihydroxybiphenyl 1,2-Dioxygenase, domain 1"/>
    <property type="match status" value="2"/>
</dbReference>
<dbReference type="PROSITE" id="PS51819">
    <property type="entry name" value="VOC"/>
    <property type="match status" value="2"/>
</dbReference>
<feature type="domain" description="VOC" evidence="1">
    <location>
        <begin position="150"/>
        <end position="265"/>
    </location>
</feature>
<dbReference type="InterPro" id="IPR037523">
    <property type="entry name" value="VOC_core"/>
</dbReference>